<comment type="caution">
    <text evidence="1">The sequence shown here is derived from an EMBL/GenBank/DDBJ whole genome shotgun (WGS) entry which is preliminary data.</text>
</comment>
<dbReference type="Gene3D" id="3.30.460.90">
    <property type="match status" value="1"/>
</dbReference>
<name>A0A7W8K076_9DEIO</name>
<dbReference type="RefSeq" id="WP_184135789.1">
    <property type="nucleotide sequence ID" value="NZ_JACHFL010000013.1"/>
</dbReference>
<evidence type="ECO:0000313" key="2">
    <source>
        <dbReference type="Proteomes" id="UP000552709"/>
    </source>
</evidence>
<keyword evidence="2" id="KW-1185">Reference proteome</keyword>
<organism evidence="1 2">
    <name type="scientific">Deinococcus humi</name>
    <dbReference type="NCBI Taxonomy" id="662880"/>
    <lineage>
        <taxon>Bacteria</taxon>
        <taxon>Thermotogati</taxon>
        <taxon>Deinococcota</taxon>
        <taxon>Deinococci</taxon>
        <taxon>Deinococcales</taxon>
        <taxon>Deinococcaceae</taxon>
        <taxon>Deinococcus</taxon>
    </lineage>
</organism>
<dbReference type="AlphaFoldDB" id="A0A7W8K076"/>
<proteinExistence type="predicted"/>
<accession>A0A7W8K076</accession>
<protein>
    <recommendedName>
        <fullName evidence="3">Nucleotidyltransferase</fullName>
    </recommendedName>
</protein>
<dbReference type="Proteomes" id="UP000552709">
    <property type="component" value="Unassembled WGS sequence"/>
</dbReference>
<sequence>MPRTIQAALDQFAVTRVDLDPTQVAEARRSRDFLKTSLVAAMNASPGLPRMTGEVVQFGSFARRTKIRPLDDVDLMFVVEIGSITAQETWFRTGKTGEMTVEPTPMGLYSLSTGRVPVERRFLNDAGRVSSRAVVNEVRARLGSVPQYGRTEIKPDGAAIMLDLASRPWKFDVVPALPIVDLFGTTLYYLIPNGRGGWQKTDPRRDAKRMTEANQRGGGRLLRLVRLVKYWNVQHGLPLGSYHLETLCLSAFPWMMPSDPLAALQSCFTHIASAVYHTCPDPKGLGPDLDSHLSYAQRQRISSLAHSAAQTLQQAVGVAAWKSHQTASRHLQQVFGPFFPVCD</sequence>
<evidence type="ECO:0008006" key="3">
    <source>
        <dbReference type="Google" id="ProtNLM"/>
    </source>
</evidence>
<reference evidence="1 2" key="1">
    <citation type="submission" date="2020-08" db="EMBL/GenBank/DDBJ databases">
        <title>Genomic Encyclopedia of Type Strains, Phase IV (KMG-IV): sequencing the most valuable type-strain genomes for metagenomic binning, comparative biology and taxonomic classification.</title>
        <authorList>
            <person name="Goeker M."/>
        </authorList>
    </citation>
    <scope>NUCLEOTIDE SEQUENCE [LARGE SCALE GENOMIC DNA]</scope>
    <source>
        <strain evidence="1 2">DSM 27939</strain>
    </source>
</reference>
<gene>
    <name evidence="1" type="ORF">HNQ08_003952</name>
</gene>
<evidence type="ECO:0000313" key="1">
    <source>
        <dbReference type="EMBL" id="MBB5364839.1"/>
    </source>
</evidence>
<dbReference type="EMBL" id="JACHFL010000013">
    <property type="protein sequence ID" value="MBB5364839.1"/>
    <property type="molecule type" value="Genomic_DNA"/>
</dbReference>